<protein>
    <submittedName>
        <fullName evidence="1">Uncharacterized protein</fullName>
    </submittedName>
</protein>
<comment type="caution">
    <text evidence="1">The sequence shown here is derived from an EMBL/GenBank/DDBJ whole genome shotgun (WGS) entry which is preliminary data.</text>
</comment>
<proteinExistence type="predicted"/>
<evidence type="ECO:0000313" key="2">
    <source>
        <dbReference type="Proteomes" id="UP000265566"/>
    </source>
</evidence>
<organism evidence="1 2">
    <name type="scientific">Medicago truncatula</name>
    <name type="common">Barrel medic</name>
    <name type="synonym">Medicago tribuloides</name>
    <dbReference type="NCBI Taxonomy" id="3880"/>
    <lineage>
        <taxon>Eukaryota</taxon>
        <taxon>Viridiplantae</taxon>
        <taxon>Streptophyta</taxon>
        <taxon>Embryophyta</taxon>
        <taxon>Tracheophyta</taxon>
        <taxon>Spermatophyta</taxon>
        <taxon>Magnoliopsida</taxon>
        <taxon>eudicotyledons</taxon>
        <taxon>Gunneridae</taxon>
        <taxon>Pentapetalae</taxon>
        <taxon>rosids</taxon>
        <taxon>fabids</taxon>
        <taxon>Fabales</taxon>
        <taxon>Fabaceae</taxon>
        <taxon>Papilionoideae</taxon>
        <taxon>50 kb inversion clade</taxon>
        <taxon>NPAAA clade</taxon>
        <taxon>Hologalegina</taxon>
        <taxon>IRL clade</taxon>
        <taxon>Trifolieae</taxon>
        <taxon>Medicago</taxon>
    </lineage>
</organism>
<dbReference type="Gramene" id="rna24841">
    <property type="protein sequence ID" value="RHN62283.1"/>
    <property type="gene ID" value="gene24841"/>
</dbReference>
<dbReference type="AlphaFoldDB" id="A0A396IBX6"/>
<name>A0A396IBX6_MEDTR</name>
<accession>A0A396IBX6</accession>
<gene>
    <name evidence="1" type="ORF">MtrunA17_Chr4g0045751</name>
</gene>
<dbReference type="EMBL" id="PSQE01000004">
    <property type="protein sequence ID" value="RHN62283.1"/>
    <property type="molecule type" value="Genomic_DNA"/>
</dbReference>
<evidence type="ECO:0000313" key="1">
    <source>
        <dbReference type="EMBL" id="RHN62283.1"/>
    </source>
</evidence>
<reference evidence="2" key="1">
    <citation type="journal article" date="2018" name="Nat. Plants">
        <title>Whole-genome landscape of Medicago truncatula symbiotic genes.</title>
        <authorList>
            <person name="Pecrix Y."/>
            <person name="Staton S.E."/>
            <person name="Sallet E."/>
            <person name="Lelandais-Briere C."/>
            <person name="Moreau S."/>
            <person name="Carrere S."/>
            <person name="Blein T."/>
            <person name="Jardinaud M.F."/>
            <person name="Latrasse D."/>
            <person name="Zouine M."/>
            <person name="Zahm M."/>
            <person name="Kreplak J."/>
            <person name="Mayjonade B."/>
            <person name="Satge C."/>
            <person name="Perez M."/>
            <person name="Cauet S."/>
            <person name="Marande W."/>
            <person name="Chantry-Darmon C."/>
            <person name="Lopez-Roques C."/>
            <person name="Bouchez O."/>
            <person name="Berard A."/>
            <person name="Debelle F."/>
            <person name="Munos S."/>
            <person name="Bendahmane A."/>
            <person name="Berges H."/>
            <person name="Niebel A."/>
            <person name="Buitink J."/>
            <person name="Frugier F."/>
            <person name="Benhamed M."/>
            <person name="Crespi M."/>
            <person name="Gouzy J."/>
            <person name="Gamas P."/>
        </authorList>
    </citation>
    <scope>NUCLEOTIDE SEQUENCE [LARGE SCALE GENOMIC DNA]</scope>
    <source>
        <strain evidence="2">cv. Jemalong A17</strain>
    </source>
</reference>
<dbReference type="Proteomes" id="UP000265566">
    <property type="component" value="Chromosome 4"/>
</dbReference>
<sequence>MVMTKRHYYKKEIVFTIFIGLSGEIQFKLEQLLQNPTLRIVNVDGKSYRELDFWTLENGFFTNISTEQVKNGASRNSES</sequence>